<proteinExistence type="predicted"/>
<dbReference type="AlphaFoldDB" id="A0AAX3LZ21"/>
<feature type="transmembrane region" description="Helical" evidence="1">
    <location>
        <begin position="12"/>
        <end position="37"/>
    </location>
</feature>
<evidence type="ECO:0000256" key="1">
    <source>
        <dbReference type="SAM" id="Phobius"/>
    </source>
</evidence>
<keyword evidence="1" id="KW-0472">Membrane</keyword>
<evidence type="ECO:0000313" key="3">
    <source>
        <dbReference type="Proteomes" id="UP001220509"/>
    </source>
</evidence>
<keyword evidence="1" id="KW-0812">Transmembrane</keyword>
<name>A0AAX3LZ21_9BACL</name>
<evidence type="ECO:0008006" key="4">
    <source>
        <dbReference type="Google" id="ProtNLM"/>
    </source>
</evidence>
<dbReference type="Proteomes" id="UP001220509">
    <property type="component" value="Chromosome"/>
</dbReference>
<reference evidence="2 3" key="1">
    <citation type="submission" date="2023-02" db="EMBL/GenBank/DDBJ databases">
        <title>Genome sequence of Paenibacillus kyungheensis KACC 18744.</title>
        <authorList>
            <person name="Kim S."/>
            <person name="Heo J."/>
            <person name="Kwon S.-W."/>
        </authorList>
    </citation>
    <scope>NUCLEOTIDE SEQUENCE [LARGE SCALE GENOMIC DNA]</scope>
    <source>
        <strain evidence="2 3">KACC 18744</strain>
    </source>
</reference>
<dbReference type="RefSeq" id="WP_273613576.1">
    <property type="nucleotide sequence ID" value="NZ_CP117416.1"/>
</dbReference>
<sequence length="198" mass="22553">MSGTRSTTRRIRLWIIWIISIILVIGIAGAVTLYWAAAPERQLNLNYTDVDTTSKILAMIETKKLQTTISQDEFNQLAKKELIDREDEFPVGLKMTGAQFTLDHDTVKADLTGTYFGIPFGAILDFHIRREDNFLILDHQATHVRHGNVQGALISPIRISLTKYFPAIANVSQMEFEQDHIQVSFKLNLMSLPRLLLR</sequence>
<protein>
    <recommendedName>
        <fullName evidence="4">Sporulation protein YunB</fullName>
    </recommendedName>
</protein>
<dbReference type="KEGG" id="pka:PQ456_18530"/>
<keyword evidence="1" id="KW-1133">Transmembrane helix</keyword>
<keyword evidence="3" id="KW-1185">Reference proteome</keyword>
<organism evidence="2 3">
    <name type="scientific">Paenibacillus kyungheensis</name>
    <dbReference type="NCBI Taxonomy" id="1452732"/>
    <lineage>
        <taxon>Bacteria</taxon>
        <taxon>Bacillati</taxon>
        <taxon>Bacillota</taxon>
        <taxon>Bacilli</taxon>
        <taxon>Bacillales</taxon>
        <taxon>Paenibacillaceae</taxon>
        <taxon>Paenibacillus</taxon>
    </lineage>
</organism>
<dbReference type="EMBL" id="CP117416">
    <property type="protein sequence ID" value="WCT55136.1"/>
    <property type="molecule type" value="Genomic_DNA"/>
</dbReference>
<evidence type="ECO:0000313" key="2">
    <source>
        <dbReference type="EMBL" id="WCT55136.1"/>
    </source>
</evidence>
<accession>A0AAX3LZ21</accession>
<gene>
    <name evidence="2" type="ORF">PQ456_18530</name>
</gene>